<dbReference type="PANTHER" id="PTHR43179:SF12">
    <property type="entry name" value="GALACTOFURANOSYLTRANSFERASE GLFT2"/>
    <property type="match status" value="1"/>
</dbReference>
<organism evidence="6 7">
    <name type="scientific">Intestinibaculum porci</name>
    <dbReference type="NCBI Taxonomy" id="2487118"/>
    <lineage>
        <taxon>Bacteria</taxon>
        <taxon>Bacillati</taxon>
        <taxon>Bacillota</taxon>
        <taxon>Erysipelotrichia</taxon>
        <taxon>Erysipelotrichales</taxon>
        <taxon>Erysipelotrichaceae</taxon>
        <taxon>Intestinibaculum</taxon>
    </lineage>
</organism>
<evidence type="ECO:0000256" key="2">
    <source>
        <dbReference type="ARBA" id="ARBA00006739"/>
    </source>
</evidence>
<sequence>MKTLASITTYNSNLDRLRLNVDAIAKQVDRVLIIDNNSENFQDIQDLLSSILNVDYIINKENLGVATALKQAMDYAIKKNYSWVLTLDQDSVCYDGLIEEYKKFTNLPDVGILSCNIIDRNFSEKNDFNQHENYKEIEKCITSASFTNVKAYKDTDGYDTSMFIDGVDWDICYNFRSHGYKIYKINFDGVLHEVGHGRNVKLLGKEYIVYGESPLRNYYSARNNIYLAKKYPEYVSFTRTILREIKFIILIILYENKKFAKVSNRLKGLLEGMKWH</sequence>
<protein>
    <submittedName>
        <fullName evidence="6">Glycosyl transferase family 2</fullName>
    </submittedName>
</protein>
<dbReference type="Pfam" id="PF00535">
    <property type="entry name" value="Glycos_transf_2"/>
    <property type="match status" value="1"/>
</dbReference>
<dbReference type="PANTHER" id="PTHR43179">
    <property type="entry name" value="RHAMNOSYLTRANSFERASE WBBL"/>
    <property type="match status" value="1"/>
</dbReference>
<feature type="domain" description="Glycosyltransferase 2-like" evidence="5">
    <location>
        <begin position="7"/>
        <end position="138"/>
    </location>
</feature>
<name>A0A3G9JA91_9FIRM</name>
<reference evidence="6 7" key="1">
    <citation type="submission" date="2018-11" db="EMBL/GenBank/DDBJ databases">
        <title>Novel Erysipelotrichaceae bacterium isolated from small intestine of a swine.</title>
        <authorList>
            <person name="Kim J.S."/>
            <person name="Choe H."/>
            <person name="Lee Y.R."/>
            <person name="Kim K.M."/>
            <person name="Park D.S."/>
        </authorList>
    </citation>
    <scope>NUCLEOTIDE SEQUENCE [LARGE SCALE GENOMIC DNA]</scope>
    <source>
        <strain evidence="6 7">SG0102</strain>
    </source>
</reference>
<gene>
    <name evidence="6" type="ORF">SG0102_23260</name>
</gene>
<dbReference type="CDD" id="cd02526">
    <property type="entry name" value="GT2_RfbF_like"/>
    <property type="match status" value="1"/>
</dbReference>
<evidence type="ECO:0000256" key="3">
    <source>
        <dbReference type="ARBA" id="ARBA00022676"/>
    </source>
</evidence>
<keyword evidence="3" id="KW-0328">Glycosyltransferase</keyword>
<dbReference type="EMBL" id="AP019309">
    <property type="protein sequence ID" value="BBH27392.1"/>
    <property type="molecule type" value="Genomic_DNA"/>
</dbReference>
<dbReference type="GO" id="GO:0016757">
    <property type="term" value="F:glycosyltransferase activity"/>
    <property type="evidence" value="ECO:0007669"/>
    <property type="project" value="UniProtKB-KW"/>
</dbReference>
<dbReference type="Gene3D" id="3.90.550.10">
    <property type="entry name" value="Spore Coat Polysaccharide Biosynthesis Protein SpsA, Chain A"/>
    <property type="match status" value="1"/>
</dbReference>
<evidence type="ECO:0000313" key="7">
    <source>
        <dbReference type="Proteomes" id="UP000268059"/>
    </source>
</evidence>
<dbReference type="KEGG" id="ebm:SG0102_23260"/>
<dbReference type="SUPFAM" id="SSF53448">
    <property type="entry name" value="Nucleotide-diphospho-sugar transferases"/>
    <property type="match status" value="1"/>
</dbReference>
<evidence type="ECO:0000259" key="5">
    <source>
        <dbReference type="Pfam" id="PF00535"/>
    </source>
</evidence>
<dbReference type="AlphaFoldDB" id="A0A3G9JA91"/>
<dbReference type="InterPro" id="IPR029044">
    <property type="entry name" value="Nucleotide-diphossugar_trans"/>
</dbReference>
<dbReference type="Proteomes" id="UP000268059">
    <property type="component" value="Chromosome"/>
</dbReference>
<dbReference type="InterPro" id="IPR001173">
    <property type="entry name" value="Glyco_trans_2-like"/>
</dbReference>
<dbReference type="OrthoDB" id="9771846at2"/>
<evidence type="ECO:0000256" key="1">
    <source>
        <dbReference type="ARBA" id="ARBA00004776"/>
    </source>
</evidence>
<keyword evidence="7" id="KW-1185">Reference proteome</keyword>
<comment type="similarity">
    <text evidence="2">Belongs to the glycosyltransferase 2 family.</text>
</comment>
<evidence type="ECO:0000313" key="6">
    <source>
        <dbReference type="EMBL" id="BBH27392.1"/>
    </source>
</evidence>
<evidence type="ECO:0000256" key="4">
    <source>
        <dbReference type="ARBA" id="ARBA00022679"/>
    </source>
</evidence>
<proteinExistence type="inferred from homology"/>
<comment type="pathway">
    <text evidence="1">Cell wall biogenesis; cell wall polysaccharide biosynthesis.</text>
</comment>
<keyword evidence="4 6" id="KW-0808">Transferase</keyword>
<dbReference type="RefSeq" id="WP_125120118.1">
    <property type="nucleotide sequence ID" value="NZ_AP019309.1"/>
</dbReference>
<dbReference type="InParanoid" id="A0A3G9JA91"/>
<accession>A0A3G9JA91</accession>